<comment type="similarity">
    <text evidence="1 2">Belongs to the ArsC family.</text>
</comment>
<evidence type="ECO:0000256" key="1">
    <source>
        <dbReference type="ARBA" id="ARBA00007198"/>
    </source>
</evidence>
<dbReference type="InterPro" id="IPR006660">
    <property type="entry name" value="Arsenate_reductase-like"/>
</dbReference>
<dbReference type="Proteomes" id="UP000430564">
    <property type="component" value="Unassembled WGS sequence"/>
</dbReference>
<evidence type="ECO:0000256" key="2">
    <source>
        <dbReference type="PROSITE-ProRule" id="PRU01282"/>
    </source>
</evidence>
<dbReference type="OrthoDB" id="9803749at2"/>
<proteinExistence type="inferred from homology"/>
<evidence type="ECO:0000313" key="4">
    <source>
        <dbReference type="Proteomes" id="UP000430564"/>
    </source>
</evidence>
<dbReference type="Pfam" id="PF03960">
    <property type="entry name" value="ArsC"/>
    <property type="match status" value="1"/>
</dbReference>
<dbReference type="CDD" id="cd02977">
    <property type="entry name" value="ArsC_family"/>
    <property type="match status" value="1"/>
</dbReference>
<gene>
    <name evidence="3" type="ORF">GBM95_00860</name>
</gene>
<dbReference type="PANTHER" id="PTHR30041:SF8">
    <property type="entry name" value="PROTEIN YFFB"/>
    <property type="match status" value="1"/>
</dbReference>
<dbReference type="RefSeq" id="WP_152157356.1">
    <property type="nucleotide sequence ID" value="NZ_WEHX01000002.1"/>
</dbReference>
<dbReference type="AlphaFoldDB" id="A0A6I1ER88"/>
<name>A0A6I1ER88_9BURK</name>
<sequence>MIQIYGIPTCGSVKKAIAWAREAGVEFTFHNFRTEAPTDELLSGWLKDIPAAKLANTAGPTWRKIDPEIREAAKANPDMLKTLMLSTPLLIKRPVIVWADGSATSGVDEALWKTKAV</sequence>
<dbReference type="EMBL" id="WEHX01000002">
    <property type="protein sequence ID" value="KAB7663085.1"/>
    <property type="molecule type" value="Genomic_DNA"/>
</dbReference>
<dbReference type="SUPFAM" id="SSF52833">
    <property type="entry name" value="Thioredoxin-like"/>
    <property type="match status" value="1"/>
</dbReference>
<dbReference type="PROSITE" id="PS51353">
    <property type="entry name" value="ARSC"/>
    <property type="match status" value="1"/>
</dbReference>
<dbReference type="InterPro" id="IPR036249">
    <property type="entry name" value="Thioredoxin-like_sf"/>
</dbReference>
<dbReference type="Gene3D" id="3.40.30.10">
    <property type="entry name" value="Glutaredoxin"/>
    <property type="match status" value="1"/>
</dbReference>
<organism evidence="3 4">
    <name type="scientific">Sutterella seckii</name>
    <dbReference type="NCBI Taxonomy" id="1944635"/>
    <lineage>
        <taxon>Bacteria</taxon>
        <taxon>Pseudomonadati</taxon>
        <taxon>Pseudomonadota</taxon>
        <taxon>Betaproteobacteria</taxon>
        <taxon>Burkholderiales</taxon>
        <taxon>Sutterellaceae</taxon>
        <taxon>Sutterella</taxon>
    </lineage>
</organism>
<comment type="caution">
    <text evidence="3">The sequence shown here is derived from an EMBL/GenBank/DDBJ whole genome shotgun (WGS) entry which is preliminary data.</text>
</comment>
<reference evidence="3 4" key="1">
    <citation type="submission" date="2019-10" db="EMBL/GenBank/DDBJ databases">
        <title>Genome diversity of Sutterella seckii.</title>
        <authorList>
            <person name="Chaplin A.V."/>
            <person name="Sokolova S.R."/>
            <person name="Mosin K.A."/>
            <person name="Ivanova E.L."/>
            <person name="Kochetkova T.O."/>
            <person name="Goltsov A.Y."/>
            <person name="Trofimov D.Y."/>
            <person name="Efimov B.A."/>
        </authorList>
    </citation>
    <scope>NUCLEOTIDE SEQUENCE [LARGE SCALE GENOMIC DNA]</scope>
    <source>
        <strain evidence="3 4">ASD393</strain>
    </source>
</reference>
<accession>A0A6I1ER88</accession>
<dbReference type="PANTHER" id="PTHR30041">
    <property type="entry name" value="ARSENATE REDUCTASE"/>
    <property type="match status" value="1"/>
</dbReference>
<protein>
    <submittedName>
        <fullName evidence="3">Spx/MgsR family transcriptional regulator</fullName>
    </submittedName>
</protein>
<evidence type="ECO:0000313" key="3">
    <source>
        <dbReference type="EMBL" id="KAB7663085.1"/>
    </source>
</evidence>